<evidence type="ECO:0008006" key="3">
    <source>
        <dbReference type="Google" id="ProtNLM"/>
    </source>
</evidence>
<dbReference type="SUPFAM" id="SSF51182">
    <property type="entry name" value="RmlC-like cupins"/>
    <property type="match status" value="1"/>
</dbReference>
<reference evidence="1 2" key="1">
    <citation type="submission" date="2015-12" db="EMBL/GenBank/DDBJ databases">
        <title>Genome sequence of Oceanibaculum pacificum MCCC 1A02656.</title>
        <authorList>
            <person name="Lu L."/>
            <person name="Lai Q."/>
            <person name="Shao Z."/>
            <person name="Qian P."/>
        </authorList>
    </citation>
    <scope>NUCLEOTIDE SEQUENCE [LARGE SCALE GENOMIC DNA]</scope>
    <source>
        <strain evidence="1 2">MCCC 1A02656</strain>
    </source>
</reference>
<dbReference type="OrthoDB" id="9800082at2"/>
<dbReference type="Proteomes" id="UP000076400">
    <property type="component" value="Unassembled WGS sequence"/>
</dbReference>
<comment type="caution">
    <text evidence="1">The sequence shown here is derived from an EMBL/GenBank/DDBJ whole genome shotgun (WGS) entry which is preliminary data.</text>
</comment>
<evidence type="ECO:0000313" key="1">
    <source>
        <dbReference type="EMBL" id="KZD09720.1"/>
    </source>
</evidence>
<sequence length="201" mass="21450">MTTDPMAMKFSVLDATGREVPWGNGIDVSREIIARHEAGALLWRLSTTKIRQSCDFSDYQGYDRTITLLAGGPFQLEFGGHAPAARVEQYRPCRFSGGWPAYCRLLGDTASVINVMVADGLDYAVSTAAFTDAESPLALGVGVTLIHCLQGDLAIATPDGIRHAVAREETFAAEGQAGGDLRIRAADGTAQALVFRLESGT</sequence>
<dbReference type="Gene3D" id="2.60.120.10">
    <property type="entry name" value="Jelly Rolls"/>
    <property type="match status" value="1"/>
</dbReference>
<evidence type="ECO:0000313" key="2">
    <source>
        <dbReference type="Proteomes" id="UP000076400"/>
    </source>
</evidence>
<keyword evidence="2" id="KW-1185">Reference proteome</keyword>
<accession>A0A154W867</accession>
<dbReference type="EMBL" id="LPXN01000095">
    <property type="protein sequence ID" value="KZD09720.1"/>
    <property type="molecule type" value="Genomic_DNA"/>
</dbReference>
<dbReference type="RefSeq" id="WP_067554479.1">
    <property type="nucleotide sequence ID" value="NZ_LPXN01000095.1"/>
</dbReference>
<protein>
    <recommendedName>
        <fullName evidence="3">HutD-family protein</fullName>
    </recommendedName>
</protein>
<dbReference type="InterPro" id="IPR010282">
    <property type="entry name" value="Uncharacterised_HutD/Ves"/>
</dbReference>
<dbReference type="InterPro" id="IPR011051">
    <property type="entry name" value="RmlC_Cupin_sf"/>
</dbReference>
<name>A0A154W867_9PROT</name>
<proteinExistence type="predicted"/>
<dbReference type="PANTHER" id="PTHR37943:SF1">
    <property type="entry name" value="PROTEIN VES"/>
    <property type="match status" value="1"/>
</dbReference>
<gene>
    <name evidence="1" type="ORF">AUP43_06630</name>
</gene>
<dbReference type="PANTHER" id="PTHR37943">
    <property type="entry name" value="PROTEIN VES"/>
    <property type="match status" value="1"/>
</dbReference>
<dbReference type="Pfam" id="PF05962">
    <property type="entry name" value="HutD"/>
    <property type="match status" value="1"/>
</dbReference>
<dbReference type="STRING" id="580166.AUP43_06630"/>
<dbReference type="InterPro" id="IPR014710">
    <property type="entry name" value="RmlC-like_jellyroll"/>
</dbReference>
<organism evidence="1 2">
    <name type="scientific">Oceanibaculum pacificum</name>
    <dbReference type="NCBI Taxonomy" id="580166"/>
    <lineage>
        <taxon>Bacteria</taxon>
        <taxon>Pseudomonadati</taxon>
        <taxon>Pseudomonadota</taxon>
        <taxon>Alphaproteobacteria</taxon>
        <taxon>Rhodospirillales</taxon>
        <taxon>Oceanibaculaceae</taxon>
        <taxon>Oceanibaculum</taxon>
    </lineage>
</organism>
<dbReference type="AlphaFoldDB" id="A0A154W867"/>